<feature type="transmembrane region" description="Helical" evidence="8">
    <location>
        <begin position="304"/>
        <end position="323"/>
    </location>
</feature>
<keyword evidence="11" id="KW-1185">Reference proteome</keyword>
<evidence type="ECO:0000256" key="4">
    <source>
        <dbReference type="ARBA" id="ARBA00022475"/>
    </source>
</evidence>
<gene>
    <name evidence="10" type="ORF">FHR32_007098</name>
</gene>
<evidence type="ECO:0000256" key="8">
    <source>
        <dbReference type="SAM" id="Phobius"/>
    </source>
</evidence>
<evidence type="ECO:0000256" key="3">
    <source>
        <dbReference type="ARBA" id="ARBA00022448"/>
    </source>
</evidence>
<keyword evidence="7 8" id="KW-0472">Membrane</keyword>
<sequence>MIETTRRPALLLGVLGLLTAVVPLAIDIYVPGFPALGRDLGAGEQAAQLSMSAFLIGLVGGQLVIGPLSDKLGRRQLLVPGTAAFALLSACCALMPTAPLLVAGRFLQGCAGAAGLVLARAILTDRFAGPRLPVYFSILAMILGVAPVVGPLLGGVIVSASGWRAVFWTLAALGLGMLAATWLGVPESLPPDRRSAGGLRQAFGSMTVLLRQRAFTGYVLTLGFAAAAMFVYVGASSYVFQDVFRLSAVQYGLVFAANAAAMLVASAGFGALSRRVALPRLLSGYVVIATIGALALSFQTSFADTWICLAVVLFGVGGIFPAVTTITQTIGRSQAGAASALSGSAAYLFGALAAPLSGTTLRAMAGVMRAVLVLAVLSLLVARPWRPLEEGSFA</sequence>
<dbReference type="InterPro" id="IPR036259">
    <property type="entry name" value="MFS_trans_sf"/>
</dbReference>
<evidence type="ECO:0000256" key="2">
    <source>
        <dbReference type="ARBA" id="ARBA00006236"/>
    </source>
</evidence>
<dbReference type="EMBL" id="JACHJU010000004">
    <property type="protein sequence ID" value="MBB4942698.1"/>
    <property type="molecule type" value="Genomic_DNA"/>
</dbReference>
<dbReference type="RefSeq" id="WP_184758706.1">
    <property type="nucleotide sequence ID" value="NZ_BAABEK010000091.1"/>
</dbReference>
<keyword evidence="5 8" id="KW-0812">Transmembrane</keyword>
<feature type="transmembrane region" description="Helical" evidence="8">
    <location>
        <begin position="335"/>
        <end position="357"/>
    </location>
</feature>
<dbReference type="GO" id="GO:0042910">
    <property type="term" value="F:xenobiotic transmembrane transporter activity"/>
    <property type="evidence" value="ECO:0007669"/>
    <property type="project" value="InterPro"/>
</dbReference>
<feature type="domain" description="Major facilitator superfamily (MFS) profile" evidence="9">
    <location>
        <begin position="9"/>
        <end position="390"/>
    </location>
</feature>
<feature type="transmembrane region" description="Helical" evidence="8">
    <location>
        <begin position="281"/>
        <end position="298"/>
    </location>
</feature>
<feature type="transmembrane region" description="Helical" evidence="8">
    <location>
        <begin position="135"/>
        <end position="159"/>
    </location>
</feature>
<accession>A0A7W7S3S8</accession>
<dbReference type="CDD" id="cd17320">
    <property type="entry name" value="MFS_MdfA_MDR_like"/>
    <property type="match status" value="1"/>
</dbReference>
<keyword evidence="4" id="KW-1003">Cell membrane</keyword>
<evidence type="ECO:0000256" key="5">
    <source>
        <dbReference type="ARBA" id="ARBA00022692"/>
    </source>
</evidence>
<dbReference type="InterPro" id="IPR004812">
    <property type="entry name" value="Efflux_drug-R_Bcr/CmlA"/>
</dbReference>
<protein>
    <submittedName>
        <fullName evidence="10">DHA1 family bicyclomycin/chloramphenicol resistance-like MFS transporter</fullName>
    </submittedName>
</protein>
<feature type="transmembrane region" description="Helical" evidence="8">
    <location>
        <begin position="46"/>
        <end position="65"/>
    </location>
</feature>
<dbReference type="InterPro" id="IPR020846">
    <property type="entry name" value="MFS_dom"/>
</dbReference>
<name>A0A7W7S3S8_9ACTN</name>
<comment type="subcellular location">
    <subcellularLocation>
        <location evidence="1">Cell membrane</location>
        <topology evidence="1">Multi-pass membrane protein</topology>
    </subcellularLocation>
</comment>
<feature type="transmembrane region" description="Helical" evidence="8">
    <location>
        <begin position="77"/>
        <end position="96"/>
    </location>
</feature>
<dbReference type="PROSITE" id="PS50850">
    <property type="entry name" value="MFS"/>
    <property type="match status" value="1"/>
</dbReference>
<proteinExistence type="inferred from homology"/>
<dbReference type="PANTHER" id="PTHR23502:SF132">
    <property type="entry name" value="POLYAMINE TRANSPORTER 2-RELATED"/>
    <property type="match status" value="1"/>
</dbReference>
<dbReference type="Gene3D" id="1.20.1720.10">
    <property type="entry name" value="Multidrug resistance protein D"/>
    <property type="match status" value="1"/>
</dbReference>
<dbReference type="InterPro" id="IPR005829">
    <property type="entry name" value="Sugar_transporter_CS"/>
</dbReference>
<dbReference type="AlphaFoldDB" id="A0A7W7S3S8"/>
<evidence type="ECO:0000259" key="9">
    <source>
        <dbReference type="PROSITE" id="PS50850"/>
    </source>
</evidence>
<feature type="transmembrane region" description="Helical" evidence="8">
    <location>
        <begin position="363"/>
        <end position="382"/>
    </location>
</feature>
<feature type="transmembrane region" description="Helical" evidence="8">
    <location>
        <begin position="9"/>
        <end position="26"/>
    </location>
</feature>
<evidence type="ECO:0000313" key="10">
    <source>
        <dbReference type="EMBL" id="MBB4942698.1"/>
    </source>
</evidence>
<dbReference type="GO" id="GO:1990961">
    <property type="term" value="P:xenobiotic detoxification by transmembrane export across the plasma membrane"/>
    <property type="evidence" value="ECO:0007669"/>
    <property type="project" value="InterPro"/>
</dbReference>
<feature type="transmembrane region" description="Helical" evidence="8">
    <location>
        <begin position="165"/>
        <end position="185"/>
    </location>
</feature>
<organism evidence="10 11">
    <name type="scientific">Streptosporangium album</name>
    <dbReference type="NCBI Taxonomy" id="47479"/>
    <lineage>
        <taxon>Bacteria</taxon>
        <taxon>Bacillati</taxon>
        <taxon>Actinomycetota</taxon>
        <taxon>Actinomycetes</taxon>
        <taxon>Streptosporangiales</taxon>
        <taxon>Streptosporangiaceae</taxon>
        <taxon>Streptosporangium</taxon>
    </lineage>
</organism>
<comment type="caution">
    <text evidence="10">The sequence shown here is derived from an EMBL/GenBank/DDBJ whole genome shotgun (WGS) entry which is preliminary data.</text>
</comment>
<dbReference type="SUPFAM" id="SSF103473">
    <property type="entry name" value="MFS general substrate transporter"/>
    <property type="match status" value="1"/>
</dbReference>
<reference evidence="10 11" key="1">
    <citation type="submission" date="2020-08" db="EMBL/GenBank/DDBJ databases">
        <title>Sequencing the genomes of 1000 actinobacteria strains.</title>
        <authorList>
            <person name="Klenk H.-P."/>
        </authorList>
    </citation>
    <scope>NUCLEOTIDE SEQUENCE [LARGE SCALE GENOMIC DNA]</scope>
    <source>
        <strain evidence="10 11">DSM 43023</strain>
    </source>
</reference>
<evidence type="ECO:0000256" key="1">
    <source>
        <dbReference type="ARBA" id="ARBA00004651"/>
    </source>
</evidence>
<dbReference type="Pfam" id="PF07690">
    <property type="entry name" value="MFS_1"/>
    <property type="match status" value="1"/>
</dbReference>
<evidence type="ECO:0000313" key="11">
    <source>
        <dbReference type="Proteomes" id="UP000534286"/>
    </source>
</evidence>
<keyword evidence="3" id="KW-0813">Transport</keyword>
<dbReference type="NCBIfam" id="TIGR00710">
    <property type="entry name" value="efflux_Bcr_CflA"/>
    <property type="match status" value="1"/>
</dbReference>
<keyword evidence="6 8" id="KW-1133">Transmembrane helix</keyword>
<dbReference type="GO" id="GO:0005886">
    <property type="term" value="C:plasma membrane"/>
    <property type="evidence" value="ECO:0007669"/>
    <property type="project" value="UniProtKB-SubCell"/>
</dbReference>
<comment type="similarity">
    <text evidence="2">Belongs to the major facilitator superfamily. Bcr/CmlA family.</text>
</comment>
<dbReference type="PANTHER" id="PTHR23502">
    <property type="entry name" value="MAJOR FACILITATOR SUPERFAMILY"/>
    <property type="match status" value="1"/>
</dbReference>
<dbReference type="PROSITE" id="PS00216">
    <property type="entry name" value="SUGAR_TRANSPORT_1"/>
    <property type="match status" value="1"/>
</dbReference>
<dbReference type="Proteomes" id="UP000534286">
    <property type="component" value="Unassembled WGS sequence"/>
</dbReference>
<dbReference type="InterPro" id="IPR011701">
    <property type="entry name" value="MFS"/>
</dbReference>
<feature type="transmembrane region" description="Helical" evidence="8">
    <location>
        <begin position="248"/>
        <end position="269"/>
    </location>
</feature>
<evidence type="ECO:0000256" key="6">
    <source>
        <dbReference type="ARBA" id="ARBA00022989"/>
    </source>
</evidence>
<feature type="transmembrane region" description="Helical" evidence="8">
    <location>
        <begin position="215"/>
        <end position="236"/>
    </location>
</feature>
<evidence type="ECO:0000256" key="7">
    <source>
        <dbReference type="ARBA" id="ARBA00023136"/>
    </source>
</evidence>